<dbReference type="EMBL" id="FLRE01000127">
    <property type="protein sequence ID" value="SBT37086.1"/>
    <property type="molecule type" value="Genomic_DNA"/>
</dbReference>
<evidence type="ECO:0000313" key="2">
    <source>
        <dbReference type="EMBL" id="SBT37086.1"/>
    </source>
</evidence>
<dbReference type="AlphaFoldDB" id="A0A1A8YZR4"/>
<dbReference type="EMBL" id="FLRD01000098">
    <property type="protein sequence ID" value="SBT36620.1"/>
    <property type="molecule type" value="Genomic_DNA"/>
</dbReference>
<evidence type="ECO:0000313" key="1">
    <source>
        <dbReference type="EMBL" id="SBT36620.1"/>
    </source>
</evidence>
<reference evidence="3 4" key="2">
    <citation type="submission" date="2016-05" db="EMBL/GenBank/DDBJ databases">
        <authorList>
            <person name="Naeem Raeece"/>
        </authorList>
    </citation>
    <scope>NUCLEOTIDE SEQUENCE [LARGE SCALE GENOMIC DNA]</scope>
</reference>
<evidence type="ECO:0000313" key="3">
    <source>
        <dbReference type="Proteomes" id="UP000078550"/>
    </source>
</evidence>
<protein>
    <submittedName>
        <fullName evidence="2">Uncharacterized protein</fullName>
    </submittedName>
</protein>
<proteinExistence type="predicted"/>
<dbReference type="Proteomes" id="UP000078555">
    <property type="component" value="Unassembled WGS sequence"/>
</dbReference>
<reference evidence="2" key="1">
    <citation type="submission" date="2016-05" db="EMBL/GenBank/DDBJ databases">
        <authorList>
            <person name="Lavstsen T."/>
            <person name="Jespersen J.S."/>
        </authorList>
    </citation>
    <scope>NUCLEOTIDE SEQUENCE [LARGE SCALE GENOMIC DNA]</scope>
</reference>
<organism evidence="2 3">
    <name type="scientific">Plasmodium ovale wallikeri</name>
    <dbReference type="NCBI Taxonomy" id="864142"/>
    <lineage>
        <taxon>Eukaryota</taxon>
        <taxon>Sar</taxon>
        <taxon>Alveolata</taxon>
        <taxon>Apicomplexa</taxon>
        <taxon>Aconoidasida</taxon>
        <taxon>Haemosporida</taxon>
        <taxon>Plasmodiidae</taxon>
        <taxon>Plasmodium</taxon>
        <taxon>Plasmodium (Plasmodium)</taxon>
    </lineage>
</organism>
<gene>
    <name evidence="1" type="ORF">POVWA1_033450</name>
    <name evidence="2" type="ORF">POVWA2_033070</name>
</gene>
<sequence>MQLPSSTIRMISSTLKVSTSPVPLKNKAKTDTYSYCVHNCQVDEQCAYIYMYIYASVYVRALQRSAIVFAELAAK</sequence>
<evidence type="ECO:0000313" key="4">
    <source>
        <dbReference type="Proteomes" id="UP000078555"/>
    </source>
</evidence>
<accession>A0A1A8YZR4</accession>
<dbReference type="Proteomes" id="UP000078550">
    <property type="component" value="Unassembled WGS sequence"/>
</dbReference>
<name>A0A1A8YZR4_PLAOA</name>
<keyword evidence="4" id="KW-1185">Reference proteome</keyword>